<feature type="domain" description="Large ribosomal subunit protein bL25 L25" evidence="7">
    <location>
        <begin position="6"/>
        <end position="92"/>
    </location>
</feature>
<dbReference type="EMBL" id="BMHY01000018">
    <property type="protein sequence ID" value="GGG87483.1"/>
    <property type="molecule type" value="Genomic_DNA"/>
</dbReference>
<dbReference type="InterPro" id="IPR020056">
    <property type="entry name" value="Rbsml_bL25/Gln-tRNA_synth_N"/>
</dbReference>
<dbReference type="GO" id="GO:0008097">
    <property type="term" value="F:5S rRNA binding"/>
    <property type="evidence" value="ECO:0007669"/>
    <property type="project" value="InterPro"/>
</dbReference>
<keyword evidence="10" id="KW-1185">Reference proteome</keyword>
<comment type="function">
    <text evidence="5">This is one of the proteins that binds to the 5S RNA in the ribosome where it forms part of the central protuberance.</text>
</comment>
<feature type="region of interest" description="Disordered" evidence="6">
    <location>
        <begin position="187"/>
        <end position="216"/>
    </location>
</feature>
<dbReference type="InterPro" id="IPR029751">
    <property type="entry name" value="Ribosomal_L25_dom"/>
</dbReference>
<comment type="caution">
    <text evidence="9">The sequence shown here is derived from an EMBL/GenBank/DDBJ whole genome shotgun (WGS) entry which is preliminary data.</text>
</comment>
<dbReference type="GO" id="GO:0003735">
    <property type="term" value="F:structural constituent of ribosome"/>
    <property type="evidence" value="ECO:0007669"/>
    <property type="project" value="InterPro"/>
</dbReference>
<evidence type="ECO:0000256" key="5">
    <source>
        <dbReference type="HAMAP-Rule" id="MF_01334"/>
    </source>
</evidence>
<dbReference type="GO" id="GO:0022625">
    <property type="term" value="C:cytosolic large ribosomal subunit"/>
    <property type="evidence" value="ECO:0007669"/>
    <property type="project" value="TreeGrafter"/>
</dbReference>
<dbReference type="Pfam" id="PF01386">
    <property type="entry name" value="Ribosomal_L25p"/>
    <property type="match status" value="1"/>
</dbReference>
<feature type="compositionally biased region" description="Basic and acidic residues" evidence="6">
    <location>
        <begin position="195"/>
        <end position="216"/>
    </location>
</feature>
<feature type="domain" description="Large ribosomal subunit protein bL25 beta" evidence="8">
    <location>
        <begin position="100"/>
        <end position="183"/>
    </location>
</feature>
<dbReference type="CDD" id="cd00495">
    <property type="entry name" value="Ribosomal_L25_TL5_CTC"/>
    <property type="match status" value="1"/>
</dbReference>
<keyword evidence="4 5" id="KW-0687">Ribonucleoprotein</keyword>
<dbReference type="Gene3D" id="2.170.120.20">
    <property type="entry name" value="Ribosomal protein L25, beta domain"/>
    <property type="match status" value="1"/>
</dbReference>
<gene>
    <name evidence="5 9" type="primary">rplY</name>
    <name evidence="5" type="synonym">ctc</name>
    <name evidence="9" type="ORF">GCM10010918_52240</name>
</gene>
<comment type="similarity">
    <text evidence="5">Belongs to the bacterial ribosomal protein bL25 family. CTC subfamily.</text>
</comment>
<evidence type="ECO:0000256" key="4">
    <source>
        <dbReference type="ARBA" id="ARBA00023274"/>
    </source>
</evidence>
<evidence type="ECO:0000256" key="6">
    <source>
        <dbReference type="SAM" id="MobiDB-lite"/>
    </source>
</evidence>
<dbReference type="RefSeq" id="WP_188892628.1">
    <property type="nucleotide sequence ID" value="NZ_BMHY01000018.1"/>
</dbReference>
<accession>A0A917MA90</accession>
<dbReference type="Gene3D" id="2.40.240.10">
    <property type="entry name" value="Ribosomal Protein L25, Chain P"/>
    <property type="match status" value="1"/>
</dbReference>
<dbReference type="InterPro" id="IPR037121">
    <property type="entry name" value="Ribosomal_bL25_C"/>
</dbReference>
<evidence type="ECO:0000259" key="8">
    <source>
        <dbReference type="Pfam" id="PF14693"/>
    </source>
</evidence>
<proteinExistence type="inferred from homology"/>
<dbReference type="PANTHER" id="PTHR33284:SF1">
    <property type="entry name" value="RIBOSOMAL PROTEIN L25_GLN-TRNA SYNTHETASE, ANTI-CODON-BINDING DOMAIN-CONTAINING PROTEIN"/>
    <property type="match status" value="1"/>
</dbReference>
<dbReference type="GO" id="GO:0006412">
    <property type="term" value="P:translation"/>
    <property type="evidence" value="ECO:0007669"/>
    <property type="project" value="UniProtKB-UniRule"/>
</dbReference>
<dbReference type="SUPFAM" id="SSF50715">
    <property type="entry name" value="Ribosomal protein L25-like"/>
    <property type="match status" value="1"/>
</dbReference>
<dbReference type="AlphaFoldDB" id="A0A917MA90"/>
<reference evidence="9 10" key="1">
    <citation type="journal article" date="2014" name="Int. J. Syst. Evol. Microbiol.">
        <title>Complete genome sequence of Corynebacterium casei LMG S-19264T (=DSM 44701T), isolated from a smear-ripened cheese.</title>
        <authorList>
            <consortium name="US DOE Joint Genome Institute (JGI-PGF)"/>
            <person name="Walter F."/>
            <person name="Albersmeier A."/>
            <person name="Kalinowski J."/>
            <person name="Ruckert C."/>
        </authorList>
    </citation>
    <scope>NUCLEOTIDE SEQUENCE [LARGE SCALE GENOMIC DNA]</scope>
    <source>
        <strain evidence="9 10">CGMCC 1.15286</strain>
    </source>
</reference>
<dbReference type="InterPro" id="IPR020057">
    <property type="entry name" value="Ribosomal_bL25_b-dom"/>
</dbReference>
<dbReference type="Proteomes" id="UP000600247">
    <property type="component" value="Unassembled WGS sequence"/>
</dbReference>
<dbReference type="PANTHER" id="PTHR33284">
    <property type="entry name" value="RIBOSOMAL PROTEIN L25/GLN-TRNA SYNTHETASE, ANTI-CODON-BINDING DOMAIN-CONTAINING PROTEIN"/>
    <property type="match status" value="1"/>
</dbReference>
<evidence type="ECO:0000259" key="7">
    <source>
        <dbReference type="Pfam" id="PF01386"/>
    </source>
</evidence>
<protein>
    <recommendedName>
        <fullName evidence="5">Large ribosomal subunit protein bL25</fullName>
    </recommendedName>
    <alternativeName>
        <fullName evidence="5">General stress protein CTC</fullName>
    </alternativeName>
</protein>
<dbReference type="InterPro" id="IPR011035">
    <property type="entry name" value="Ribosomal_bL25/Gln-tRNA_synth"/>
</dbReference>
<dbReference type="InterPro" id="IPR001021">
    <property type="entry name" value="Ribosomal_bL25_long"/>
</dbReference>
<sequence>MSIPMNVEQRTIGTKGALRQLRESGKVPGVVYGKQLAAPAAVALEEKQVLALLRSHPNAVLDLDIPGAGKQPVMISEVQREPLSRRLLHIDMRQINMNEEVRTQVRIDFVGEANGVGQGGILQVLLHELEVECLPGSIPEALEINVADLELGHSLLVRDVRPPSGVKVLSDPEQVVVTVLAPQKELTEEEAEAAEVERVEAESRSEEAQMHEVDFA</sequence>
<keyword evidence="3 5" id="KW-0689">Ribosomal protein</keyword>
<comment type="subunit">
    <text evidence="5">Part of the 50S ribosomal subunit; part of the 5S rRNA/L5/L18/L25 subcomplex. Contacts the 5S rRNA. Binds to the 5S rRNA independently of L5 and L18.</text>
</comment>
<evidence type="ECO:0000256" key="3">
    <source>
        <dbReference type="ARBA" id="ARBA00022980"/>
    </source>
</evidence>
<name>A0A917MA90_9BACL</name>
<keyword evidence="1 5" id="KW-0699">rRNA-binding</keyword>
<dbReference type="HAMAP" id="MF_01334">
    <property type="entry name" value="Ribosomal_bL25_CTC"/>
    <property type="match status" value="1"/>
</dbReference>
<dbReference type="NCBIfam" id="TIGR00731">
    <property type="entry name" value="bL25_bact_ctc"/>
    <property type="match status" value="1"/>
</dbReference>
<evidence type="ECO:0000313" key="10">
    <source>
        <dbReference type="Proteomes" id="UP000600247"/>
    </source>
</evidence>
<organism evidence="9 10">
    <name type="scientific">Paenibacillus radicis</name>
    <name type="common">ex Gao et al. 2016</name>
    <dbReference type="NCBI Taxonomy" id="1737354"/>
    <lineage>
        <taxon>Bacteria</taxon>
        <taxon>Bacillati</taxon>
        <taxon>Bacillota</taxon>
        <taxon>Bacilli</taxon>
        <taxon>Bacillales</taxon>
        <taxon>Paenibacillaceae</taxon>
        <taxon>Paenibacillus</taxon>
    </lineage>
</organism>
<keyword evidence="2 5" id="KW-0694">RNA-binding</keyword>
<dbReference type="InterPro" id="IPR020930">
    <property type="entry name" value="Ribosomal_uL5_bac-type"/>
</dbReference>
<dbReference type="Pfam" id="PF14693">
    <property type="entry name" value="Ribosomal_TL5_C"/>
    <property type="match status" value="1"/>
</dbReference>
<evidence type="ECO:0000256" key="1">
    <source>
        <dbReference type="ARBA" id="ARBA00022730"/>
    </source>
</evidence>
<evidence type="ECO:0000256" key="2">
    <source>
        <dbReference type="ARBA" id="ARBA00022884"/>
    </source>
</evidence>
<evidence type="ECO:0000313" key="9">
    <source>
        <dbReference type="EMBL" id="GGG87483.1"/>
    </source>
</evidence>